<dbReference type="AlphaFoldDB" id="A0A5B8KTY7"/>
<dbReference type="EMBL" id="CP042301">
    <property type="protein sequence ID" value="QDY99064.1"/>
    <property type="molecule type" value="Genomic_DNA"/>
</dbReference>
<gene>
    <name evidence="1" type="ORF">FQ775_01025</name>
</gene>
<dbReference type="KEGG" id="niy:FQ775_01025"/>
<dbReference type="OrthoDB" id="2081253at2"/>
<sequence length="189" mass="21150">MAGAQIRVDDREVLAAIDRVMRVADNPAAIMADIEGYLVFSTQRHIETERGPDGPWPRLSPRTAAKRIGRRRRGYDHMLRVTNRLYSSITGDSGSDFAAVGTNLVYAGVHQFGATIDMPGREQDIHLSTGRGRRRFVRSAAKRKETRRVTVAPHQVTIPARPFLYIDDTDRAEIERIAADGLRREAGVE</sequence>
<organism evidence="1 2">
    <name type="scientific">Nitratireductor mangrovi</name>
    <dbReference type="NCBI Taxonomy" id="2599600"/>
    <lineage>
        <taxon>Bacteria</taxon>
        <taxon>Pseudomonadati</taxon>
        <taxon>Pseudomonadota</taxon>
        <taxon>Alphaproteobacteria</taxon>
        <taxon>Hyphomicrobiales</taxon>
        <taxon>Phyllobacteriaceae</taxon>
        <taxon>Nitratireductor</taxon>
    </lineage>
</organism>
<dbReference type="NCBIfam" id="TIGR01635">
    <property type="entry name" value="tail_comp_S"/>
    <property type="match status" value="1"/>
</dbReference>
<dbReference type="InterPro" id="IPR006522">
    <property type="entry name" value="Phage_virion_morphogenesis"/>
</dbReference>
<name>A0A5B8KTY7_9HYPH</name>
<reference evidence="1" key="1">
    <citation type="submission" date="2020-04" db="EMBL/GenBank/DDBJ databases">
        <title>Nitratireductor sp. nov. isolated from mangrove soil.</title>
        <authorList>
            <person name="Ye Y."/>
        </authorList>
    </citation>
    <scope>NUCLEOTIDE SEQUENCE</scope>
    <source>
        <strain evidence="1">SY7</strain>
    </source>
</reference>
<keyword evidence="2" id="KW-1185">Reference proteome</keyword>
<evidence type="ECO:0000313" key="2">
    <source>
        <dbReference type="Proteomes" id="UP000321389"/>
    </source>
</evidence>
<dbReference type="RefSeq" id="WP_146297714.1">
    <property type="nucleotide sequence ID" value="NZ_CP042301.2"/>
</dbReference>
<dbReference type="Proteomes" id="UP000321389">
    <property type="component" value="Chromosome"/>
</dbReference>
<protein>
    <submittedName>
        <fullName evidence="1">Phage virion morphogenesis protein</fullName>
    </submittedName>
</protein>
<proteinExistence type="predicted"/>
<evidence type="ECO:0000313" key="1">
    <source>
        <dbReference type="EMBL" id="QDY99064.1"/>
    </source>
</evidence>
<accession>A0A5B8KTY7</accession>
<dbReference type="Pfam" id="PF05069">
    <property type="entry name" value="Phage_tail_S"/>
    <property type="match status" value="1"/>
</dbReference>